<dbReference type="InterPro" id="IPR034768">
    <property type="entry name" value="4FE4S_WBL"/>
</dbReference>
<dbReference type="Pfam" id="PF02467">
    <property type="entry name" value="Whib"/>
    <property type="match status" value="1"/>
</dbReference>
<dbReference type="GeneID" id="70081292"/>
<sequence>MTYFRPRPELDWQLGAKCRDDDPKKWEVENLNPLLDRRIAAESLCNGCFVREECHADALQTFDDSTYLGFEYEFDSEYTTAGVVRAGRIF</sequence>
<organism evidence="2 3">
    <name type="scientific">Gordonia phage Syleon</name>
    <dbReference type="NCBI Taxonomy" id="2653718"/>
    <lineage>
        <taxon>Viruses</taxon>
        <taxon>Duplodnaviria</taxon>
        <taxon>Heunggongvirae</taxon>
        <taxon>Uroviricota</taxon>
        <taxon>Caudoviricetes</taxon>
        <taxon>Deeyouvirinae</taxon>
        <taxon>Octobienvirus</taxon>
        <taxon>Octobienvirus syleon</taxon>
    </lineage>
</organism>
<name>A0A5Q2WH06_9CAUD</name>
<keyword evidence="3" id="KW-1185">Reference proteome</keyword>
<accession>A0A5Q2WH06</accession>
<proteinExistence type="predicted"/>
<dbReference type="RefSeq" id="YP_010246727.1">
    <property type="nucleotide sequence ID" value="NC_060137.1"/>
</dbReference>
<protein>
    <submittedName>
        <fullName evidence="2">WhiB family transcription factor</fullName>
    </submittedName>
</protein>
<dbReference type="EMBL" id="MN444870">
    <property type="protein sequence ID" value="QGH75797.1"/>
    <property type="molecule type" value="Genomic_DNA"/>
</dbReference>
<reference evidence="2 3" key="1">
    <citation type="submission" date="2019-09" db="EMBL/GenBank/DDBJ databases">
        <authorList>
            <person name="Falcon-Lizardi N."/>
            <person name="Rios-Rosa Y."/>
            <person name="Rivera-Cruz A."/>
            <person name="Rivera-Espinal N.S."/>
            <person name="Rodriguez-Cotto F.E."/>
            <person name="Rosa-Flores A.N."/>
            <person name="Rubin M.R."/>
            <person name="Vazquez E."/>
            <person name="Molloy S.D."/>
            <person name="Garlena R.A."/>
            <person name="Russell D.A."/>
            <person name="Pope W.H."/>
            <person name="Jacobs-Sera D."/>
            <person name="Hatfull G.F."/>
        </authorList>
    </citation>
    <scope>NUCLEOTIDE SEQUENCE [LARGE SCALE GENOMIC DNA]</scope>
</reference>
<evidence type="ECO:0000313" key="2">
    <source>
        <dbReference type="EMBL" id="QGH75797.1"/>
    </source>
</evidence>
<gene>
    <name evidence="2" type="primary">68</name>
    <name evidence="2" type="ORF">SEA_SYLEON_68</name>
</gene>
<feature type="domain" description="4Fe-4S Wbl-type" evidence="1">
    <location>
        <begin position="17"/>
        <end position="78"/>
    </location>
</feature>
<evidence type="ECO:0000313" key="3">
    <source>
        <dbReference type="Proteomes" id="UP000346466"/>
    </source>
</evidence>
<dbReference type="KEGG" id="vg:70081292"/>
<dbReference type="PROSITE" id="PS51674">
    <property type="entry name" value="4FE4S_WBL"/>
    <property type="match status" value="1"/>
</dbReference>
<evidence type="ECO:0000259" key="1">
    <source>
        <dbReference type="PROSITE" id="PS51674"/>
    </source>
</evidence>
<dbReference type="Proteomes" id="UP000346466">
    <property type="component" value="Segment"/>
</dbReference>